<dbReference type="SUPFAM" id="SSF51905">
    <property type="entry name" value="FAD/NAD(P)-binding domain"/>
    <property type="match status" value="1"/>
</dbReference>
<feature type="domain" description="DUF4873" evidence="1">
    <location>
        <begin position="281"/>
        <end position="367"/>
    </location>
</feature>
<name>A0ABY4QQ73_9MYCO</name>
<dbReference type="PANTHER" id="PTHR42877">
    <property type="entry name" value="L-ORNITHINE N(5)-MONOOXYGENASE-RELATED"/>
    <property type="match status" value="1"/>
</dbReference>
<dbReference type="RefSeq" id="WP_249763177.1">
    <property type="nucleotide sequence ID" value="NZ_CAJUXY010000006.1"/>
</dbReference>
<sequence length="378" mass="40618">MIHHVIAVGGEVAGFPTLDGEVISSVFDDGADTWTLTTADGQTCRSRIVLAGQPPFVPWIPDLFGRRDFRGDSFHAAAAPADFDPAGRRIAVIGADSSAGRLIGRFAGSAATVKVFPLPPRRIVPPPPRMGRYLRRRHAKVVESPVNEVTAAGVRTADGVHHDADVVVYGTGFAVRAGLPPQTLVGARGQTIQQAWINGTEPYLGIALHGVPNYFAVGGPDPQAALHYVVECLRLVEGHTRIEVRRSDQQVFNERVYLHRPRPRGFASAFEVSSPGEGVQDDTYDGPATLSSAETCAHARVRLIGHVDPLDGQYHWQGTVFDLLPAELTRARTVTLVVGERSASARLTEETPQGTHSIAGVGAPPFAMADLEFSTPRR</sequence>
<reference evidence="2" key="1">
    <citation type="submission" date="2022-05" db="EMBL/GenBank/DDBJ databases">
        <title>A methanotrophic Mycobacterium dominates a cave microbial ecosystem.</title>
        <authorList>
            <person name="Van Spanning R.J.M."/>
            <person name="Guan Q."/>
            <person name="Melkonian C."/>
            <person name="Gallant J."/>
            <person name="Polerecky L."/>
            <person name="Flot J.-F."/>
            <person name="Brandt B.W."/>
            <person name="Braster M."/>
            <person name="Iturbe Espinoza P."/>
            <person name="Aerts J."/>
            <person name="Meima-Franke M."/>
            <person name="Piersma S.R."/>
            <person name="Bunduc C."/>
            <person name="Ummels R."/>
            <person name="Pain A."/>
            <person name="Fleming E.J."/>
            <person name="van der Wel N."/>
            <person name="Gherman V.D."/>
            <person name="Sarbu S.M."/>
            <person name="Bodelier P.L.E."/>
            <person name="Bitter W."/>
        </authorList>
    </citation>
    <scope>NUCLEOTIDE SEQUENCE</scope>
    <source>
        <strain evidence="2">Sulfur Cave</strain>
    </source>
</reference>
<dbReference type="InterPro" id="IPR036188">
    <property type="entry name" value="FAD/NAD-bd_sf"/>
</dbReference>
<evidence type="ECO:0000259" key="1">
    <source>
        <dbReference type="Pfam" id="PF16170"/>
    </source>
</evidence>
<dbReference type="PANTHER" id="PTHR42877:SF4">
    <property type="entry name" value="FAD_NAD(P)-BINDING DOMAIN-CONTAINING PROTEIN-RELATED"/>
    <property type="match status" value="1"/>
</dbReference>
<dbReference type="Pfam" id="PF16170">
    <property type="entry name" value="DUF4873"/>
    <property type="match status" value="1"/>
</dbReference>
<gene>
    <name evidence="2" type="ORF">M5I08_07275</name>
</gene>
<dbReference type="Proteomes" id="UP001056610">
    <property type="component" value="Chromosome"/>
</dbReference>
<accession>A0ABY4QQ73</accession>
<keyword evidence="3" id="KW-1185">Reference proteome</keyword>
<proteinExistence type="predicted"/>
<dbReference type="Gene3D" id="3.50.50.60">
    <property type="entry name" value="FAD/NAD(P)-binding domain"/>
    <property type="match status" value="2"/>
</dbReference>
<protein>
    <submittedName>
        <fullName evidence="2">DUF4873 domain-containing protein</fullName>
    </submittedName>
</protein>
<dbReference type="InterPro" id="IPR051209">
    <property type="entry name" value="FAD-bind_Monooxygenase_sf"/>
</dbReference>
<evidence type="ECO:0000313" key="3">
    <source>
        <dbReference type="Proteomes" id="UP001056610"/>
    </source>
</evidence>
<evidence type="ECO:0000313" key="2">
    <source>
        <dbReference type="EMBL" id="UQX12105.1"/>
    </source>
</evidence>
<organism evidence="2 3">
    <name type="scientific">Candidatus Mycobacterium methanotrophicum</name>
    <dbReference type="NCBI Taxonomy" id="2943498"/>
    <lineage>
        <taxon>Bacteria</taxon>
        <taxon>Bacillati</taxon>
        <taxon>Actinomycetota</taxon>
        <taxon>Actinomycetes</taxon>
        <taxon>Mycobacteriales</taxon>
        <taxon>Mycobacteriaceae</taxon>
        <taxon>Mycobacterium</taxon>
    </lineage>
</organism>
<dbReference type="EMBL" id="CP097320">
    <property type="protein sequence ID" value="UQX12105.1"/>
    <property type="molecule type" value="Genomic_DNA"/>
</dbReference>
<dbReference type="InterPro" id="IPR032371">
    <property type="entry name" value="DUF4873"/>
</dbReference>